<accession>A0AAJ7XFJ8</accession>
<dbReference type="RefSeq" id="XP_032831413.1">
    <property type="nucleotide sequence ID" value="XM_032975522.1"/>
</dbReference>
<feature type="compositionally biased region" description="Polar residues" evidence="7">
    <location>
        <begin position="104"/>
        <end position="116"/>
    </location>
</feature>
<proteinExistence type="inferred from homology"/>
<evidence type="ECO:0000313" key="10">
    <source>
        <dbReference type="RefSeq" id="XP_032831414.1"/>
    </source>
</evidence>
<feature type="region of interest" description="Disordered" evidence="7">
    <location>
        <begin position="104"/>
        <end position="135"/>
    </location>
</feature>
<evidence type="ECO:0000256" key="1">
    <source>
        <dbReference type="ARBA" id="ARBA00004305"/>
    </source>
</evidence>
<dbReference type="PANTHER" id="PTHR13137:SF6">
    <property type="entry name" value="SUCCINATE DEHYDROGENASE ASSEMBLY FACTOR 3, MITOCHONDRIAL"/>
    <property type="match status" value="1"/>
</dbReference>
<evidence type="ECO:0000256" key="5">
    <source>
        <dbReference type="ARBA" id="ARBA00023186"/>
    </source>
</evidence>
<dbReference type="GO" id="GO:0005758">
    <property type="term" value="C:mitochondrial intermembrane space"/>
    <property type="evidence" value="ECO:0007669"/>
    <property type="project" value="TreeGrafter"/>
</dbReference>
<dbReference type="Proteomes" id="UP001318040">
    <property type="component" value="Chromosome 56"/>
</dbReference>
<evidence type="ECO:0000256" key="3">
    <source>
        <dbReference type="ARBA" id="ARBA00022946"/>
    </source>
</evidence>
<reference evidence="9 10" key="1">
    <citation type="submission" date="2025-04" db="UniProtKB">
        <authorList>
            <consortium name="RefSeq"/>
        </authorList>
    </citation>
    <scope>IDENTIFICATION</scope>
    <source>
        <tissue evidence="9 10">Sperm</tissue>
    </source>
</reference>
<dbReference type="CDD" id="cd20270">
    <property type="entry name" value="Complex1_LYR_SDHAF3_LYRM10"/>
    <property type="match status" value="1"/>
</dbReference>
<dbReference type="GO" id="GO:0006105">
    <property type="term" value="P:succinate metabolic process"/>
    <property type="evidence" value="ECO:0007669"/>
    <property type="project" value="TreeGrafter"/>
</dbReference>
<comment type="subcellular location">
    <subcellularLocation>
        <location evidence="1 6">Mitochondrion matrix</location>
    </subcellularLocation>
</comment>
<keyword evidence="4 6" id="KW-0496">Mitochondrion</keyword>
<evidence type="ECO:0000313" key="9">
    <source>
        <dbReference type="RefSeq" id="XP_032831413.1"/>
    </source>
</evidence>
<dbReference type="GO" id="GO:0034553">
    <property type="term" value="P:mitochondrial respiratory chain complex II assembly"/>
    <property type="evidence" value="ECO:0007669"/>
    <property type="project" value="UniProtKB-UniRule"/>
</dbReference>
<evidence type="ECO:0000256" key="4">
    <source>
        <dbReference type="ARBA" id="ARBA00023128"/>
    </source>
</evidence>
<keyword evidence="3" id="KW-0809">Transit peptide</keyword>
<dbReference type="PANTHER" id="PTHR13137">
    <property type="entry name" value="DC11 ACN9 HOMOLOG"/>
    <property type="match status" value="1"/>
</dbReference>
<keyword evidence="5 6" id="KW-0143">Chaperone</keyword>
<evidence type="ECO:0000256" key="2">
    <source>
        <dbReference type="ARBA" id="ARBA00006020"/>
    </source>
</evidence>
<evidence type="ECO:0000313" key="8">
    <source>
        <dbReference type="Proteomes" id="UP001318040"/>
    </source>
</evidence>
<sequence length="135" mass="14907">MPAVRHATRVRCLYRRLLQLHRHLPVELAELGDRYVKDEFRRNKTAGPRLAEQFLAEWEAYATTLHTQVTQDPGRVIRPGAYLNDEHLSNLREEQVEQLYELMQATTAAPGSQDSRNGAGGSGTPGGSGVAGPAS</sequence>
<keyword evidence="8" id="KW-1185">Reference proteome</keyword>
<dbReference type="InterPro" id="IPR008381">
    <property type="entry name" value="SDHAF3/Sdh7"/>
</dbReference>
<organism evidence="8 9">
    <name type="scientific">Petromyzon marinus</name>
    <name type="common">Sea lamprey</name>
    <dbReference type="NCBI Taxonomy" id="7757"/>
    <lineage>
        <taxon>Eukaryota</taxon>
        <taxon>Metazoa</taxon>
        <taxon>Chordata</taxon>
        <taxon>Craniata</taxon>
        <taxon>Vertebrata</taxon>
        <taxon>Cyclostomata</taxon>
        <taxon>Hyperoartia</taxon>
        <taxon>Petromyzontiformes</taxon>
        <taxon>Petromyzontidae</taxon>
        <taxon>Petromyzon</taxon>
    </lineage>
</organism>
<protein>
    <recommendedName>
        <fullName evidence="6">Succinate dehydrogenase assembly factor 3</fullName>
        <shortName evidence="6">SDH assembly factor 3</shortName>
        <shortName evidence="6">SDHAF3</shortName>
    </recommendedName>
</protein>
<evidence type="ECO:0000256" key="6">
    <source>
        <dbReference type="RuleBase" id="RU368039"/>
    </source>
</evidence>
<dbReference type="KEGG" id="pmrn:116954750"/>
<feature type="compositionally biased region" description="Gly residues" evidence="7">
    <location>
        <begin position="118"/>
        <end position="135"/>
    </location>
</feature>
<comment type="similarity">
    <text evidence="2 6">Belongs to the complex I LYR family. SDHAF3 subfamily.</text>
</comment>
<dbReference type="GO" id="GO:0005759">
    <property type="term" value="C:mitochondrial matrix"/>
    <property type="evidence" value="ECO:0007669"/>
    <property type="project" value="UniProtKB-SubCell"/>
</dbReference>
<dbReference type="RefSeq" id="XP_032831414.1">
    <property type="nucleotide sequence ID" value="XM_032975523.1"/>
</dbReference>
<evidence type="ECO:0000256" key="7">
    <source>
        <dbReference type="SAM" id="MobiDB-lite"/>
    </source>
</evidence>
<gene>
    <name evidence="9 10" type="primary">SDHAF3</name>
</gene>
<name>A0AAJ7XFJ8_PETMA</name>
<comment type="subunit">
    <text evidence="6">Interacts with the iron-sulfur protein subunit within the SDH catalytic dimer.</text>
</comment>
<comment type="function">
    <text evidence="6">Plays an essential role in the assembly of succinate dehydrogenase (SDH), an enzyme complex (also referred to as respiratory complex II) that is a component of both the tricarboxylic acid (TCA) cycle and the mitochondrial electron transport chain, and which couples the oxidation of succinate to fumarate with the reduction of ubiquinone (coenzyme Q) to ubiquinol. Promotes maturation of the iron-sulfur protein subunit of the SDH catalytic dimer, protecting it from the deleterious effects of oxidants. May act together with SDHAF1.</text>
</comment>
<dbReference type="Pfam" id="PF13233">
    <property type="entry name" value="Complex1_LYR_2"/>
    <property type="match status" value="1"/>
</dbReference>
<dbReference type="AlphaFoldDB" id="A0AAJ7XFJ8"/>
<dbReference type="CTD" id="57001"/>